<evidence type="ECO:0000313" key="2">
    <source>
        <dbReference type="EMBL" id="TDT15166.1"/>
    </source>
</evidence>
<dbReference type="OrthoDB" id="3267840at2"/>
<name>A0A4R7HY75_9ACTN</name>
<dbReference type="Proteomes" id="UP000294558">
    <property type="component" value="Unassembled WGS sequence"/>
</dbReference>
<organism evidence="2 3">
    <name type="scientific">Ilumatobacter fluminis</name>
    <dbReference type="NCBI Taxonomy" id="467091"/>
    <lineage>
        <taxon>Bacteria</taxon>
        <taxon>Bacillati</taxon>
        <taxon>Actinomycetota</taxon>
        <taxon>Acidimicrobiia</taxon>
        <taxon>Acidimicrobiales</taxon>
        <taxon>Ilumatobacteraceae</taxon>
        <taxon>Ilumatobacter</taxon>
    </lineage>
</organism>
<dbReference type="InterPro" id="IPR041916">
    <property type="entry name" value="Anti_sigma_zinc_sf"/>
</dbReference>
<keyword evidence="3" id="KW-1185">Reference proteome</keyword>
<dbReference type="Gene3D" id="1.10.10.1320">
    <property type="entry name" value="Anti-sigma factor, zinc-finger domain"/>
    <property type="match status" value="1"/>
</dbReference>
<gene>
    <name evidence="2" type="ORF">BDK89_0729</name>
</gene>
<evidence type="ECO:0000313" key="3">
    <source>
        <dbReference type="Proteomes" id="UP000294558"/>
    </source>
</evidence>
<dbReference type="EMBL" id="SOAU01000001">
    <property type="protein sequence ID" value="TDT15166.1"/>
    <property type="molecule type" value="Genomic_DNA"/>
</dbReference>
<dbReference type="Pfam" id="PF13490">
    <property type="entry name" value="zf-HC2"/>
    <property type="match status" value="1"/>
</dbReference>
<proteinExistence type="predicted"/>
<protein>
    <submittedName>
        <fullName evidence="2">Mycothiol system anti-sigma-R factor</fullName>
    </submittedName>
</protein>
<sequence length="88" mass="9724">MADCNETIRELDAYLDGELSEELRGHIHLHLDGCMDCLQAFDFHAELKSAIRRKCSNDEVPPGLLAKIESCFDTDFDGDGIIGAPDQA</sequence>
<accession>A0A4R7HY75</accession>
<comment type="caution">
    <text evidence="2">The sequence shown here is derived from an EMBL/GenBank/DDBJ whole genome shotgun (WGS) entry which is preliminary data.</text>
</comment>
<dbReference type="RefSeq" id="WP_133867644.1">
    <property type="nucleotide sequence ID" value="NZ_JAVJPS010000037.1"/>
</dbReference>
<reference evidence="2 3" key="1">
    <citation type="submission" date="2019-03" db="EMBL/GenBank/DDBJ databases">
        <title>Sequencing the genomes of 1000 actinobacteria strains.</title>
        <authorList>
            <person name="Klenk H.-P."/>
        </authorList>
    </citation>
    <scope>NUCLEOTIDE SEQUENCE [LARGE SCALE GENOMIC DNA]</scope>
    <source>
        <strain evidence="2 3">DSM 18936</strain>
    </source>
</reference>
<dbReference type="InterPro" id="IPR027383">
    <property type="entry name" value="Znf_put"/>
</dbReference>
<dbReference type="AlphaFoldDB" id="A0A4R7HY75"/>
<evidence type="ECO:0000259" key="1">
    <source>
        <dbReference type="Pfam" id="PF13490"/>
    </source>
</evidence>
<feature type="domain" description="Putative zinc-finger" evidence="1">
    <location>
        <begin position="4"/>
        <end position="37"/>
    </location>
</feature>